<sequence>MMMLMVVMMLLLLLLLLVVVLLLMVRCKEGVEYVGAAEIELNEETVVEEDEDARLNQPSLTYPFGVAKLRLHRGDVGLQLQHLRLDASVLPLQLGDLRLERQQVLASAGRATAAGTTATACANATDVANAHADSCDRAGAPAGILRRRAPIPGRLLHWSDETGQLK</sequence>
<evidence type="ECO:0000313" key="1">
    <source>
        <dbReference type="EnsemblMetazoa" id="AATE007725-PA.1"/>
    </source>
</evidence>
<dbReference type="EnsemblMetazoa" id="AATE007725-RA">
    <property type="protein sequence ID" value="AATE007725-PA.1"/>
    <property type="gene ID" value="AATE007725"/>
</dbReference>
<reference evidence="1" key="1">
    <citation type="submission" date="2022-08" db="UniProtKB">
        <authorList>
            <consortium name="EnsemblMetazoa"/>
        </authorList>
    </citation>
    <scope>IDENTIFICATION</scope>
    <source>
        <strain evidence="1">EBRO</strain>
    </source>
</reference>
<organism evidence="1">
    <name type="scientific">Anopheles atroparvus</name>
    <name type="common">European mosquito</name>
    <dbReference type="NCBI Taxonomy" id="41427"/>
    <lineage>
        <taxon>Eukaryota</taxon>
        <taxon>Metazoa</taxon>
        <taxon>Ecdysozoa</taxon>
        <taxon>Arthropoda</taxon>
        <taxon>Hexapoda</taxon>
        <taxon>Insecta</taxon>
        <taxon>Pterygota</taxon>
        <taxon>Neoptera</taxon>
        <taxon>Endopterygota</taxon>
        <taxon>Diptera</taxon>
        <taxon>Nematocera</taxon>
        <taxon>Culicoidea</taxon>
        <taxon>Culicidae</taxon>
        <taxon>Anophelinae</taxon>
        <taxon>Anopheles</taxon>
    </lineage>
</organism>
<accession>A0A182IY38</accession>
<dbReference type="VEuPathDB" id="VectorBase:AATE007725"/>
<name>A0A182IY38_ANOAO</name>
<protein>
    <submittedName>
        <fullName evidence="1">Uncharacterized protein</fullName>
    </submittedName>
</protein>
<proteinExistence type="predicted"/>
<dbReference type="AlphaFoldDB" id="A0A182IY38"/>